<dbReference type="EMBL" id="JAJEPX010000003">
    <property type="protein sequence ID" value="MCC2175933.1"/>
    <property type="molecule type" value="Genomic_DNA"/>
</dbReference>
<dbReference type="PRINTS" id="PR00035">
    <property type="entry name" value="HTHGNTR"/>
</dbReference>
<dbReference type="SMART" id="SM00345">
    <property type="entry name" value="HTH_GNTR"/>
    <property type="match status" value="1"/>
</dbReference>
<keyword evidence="1" id="KW-0805">Transcription regulation</keyword>
<evidence type="ECO:0000256" key="1">
    <source>
        <dbReference type="ARBA" id="ARBA00023015"/>
    </source>
</evidence>
<dbReference type="PANTHER" id="PTHR43537:SF45">
    <property type="entry name" value="GNTR FAMILY REGULATORY PROTEIN"/>
    <property type="match status" value="1"/>
</dbReference>
<accession>A0AAW4VXT7</accession>
<dbReference type="InterPro" id="IPR036390">
    <property type="entry name" value="WH_DNA-bd_sf"/>
</dbReference>
<dbReference type="SUPFAM" id="SSF48008">
    <property type="entry name" value="GntR ligand-binding domain-like"/>
    <property type="match status" value="1"/>
</dbReference>
<dbReference type="GeneID" id="98661287"/>
<evidence type="ECO:0000313" key="6">
    <source>
        <dbReference type="Proteomes" id="UP001298753"/>
    </source>
</evidence>
<dbReference type="CDD" id="cd07377">
    <property type="entry name" value="WHTH_GntR"/>
    <property type="match status" value="1"/>
</dbReference>
<organism evidence="5 6">
    <name type="scientific">Agathobaculum butyriciproducens</name>
    <dbReference type="NCBI Taxonomy" id="1628085"/>
    <lineage>
        <taxon>Bacteria</taxon>
        <taxon>Bacillati</taxon>
        <taxon>Bacillota</taxon>
        <taxon>Clostridia</taxon>
        <taxon>Eubacteriales</taxon>
        <taxon>Butyricicoccaceae</taxon>
        <taxon>Agathobaculum</taxon>
    </lineage>
</organism>
<name>A0AAW4VXT7_9FIRM</name>
<dbReference type="Proteomes" id="UP001298753">
    <property type="component" value="Unassembled WGS sequence"/>
</dbReference>
<dbReference type="GO" id="GO:0003700">
    <property type="term" value="F:DNA-binding transcription factor activity"/>
    <property type="evidence" value="ECO:0007669"/>
    <property type="project" value="InterPro"/>
</dbReference>
<keyword evidence="2" id="KW-0238">DNA-binding</keyword>
<dbReference type="PROSITE" id="PS50949">
    <property type="entry name" value="HTH_GNTR"/>
    <property type="match status" value="1"/>
</dbReference>
<evidence type="ECO:0000313" key="5">
    <source>
        <dbReference type="EMBL" id="MCC2175933.1"/>
    </source>
</evidence>
<dbReference type="PANTHER" id="PTHR43537">
    <property type="entry name" value="TRANSCRIPTIONAL REGULATOR, GNTR FAMILY"/>
    <property type="match status" value="1"/>
</dbReference>
<dbReference type="GO" id="GO:0003677">
    <property type="term" value="F:DNA binding"/>
    <property type="evidence" value="ECO:0007669"/>
    <property type="project" value="UniProtKB-KW"/>
</dbReference>
<dbReference type="RefSeq" id="WP_227600081.1">
    <property type="nucleotide sequence ID" value="NZ_JAJEPX010000003.1"/>
</dbReference>
<dbReference type="Pfam" id="PF07729">
    <property type="entry name" value="FCD"/>
    <property type="match status" value="1"/>
</dbReference>
<dbReference type="InterPro" id="IPR011711">
    <property type="entry name" value="GntR_C"/>
</dbReference>
<dbReference type="Pfam" id="PF00392">
    <property type="entry name" value="GntR"/>
    <property type="match status" value="1"/>
</dbReference>
<dbReference type="AlphaFoldDB" id="A0AAW4VXT7"/>
<keyword evidence="3" id="KW-0804">Transcription</keyword>
<dbReference type="SMART" id="SM00895">
    <property type="entry name" value="FCD"/>
    <property type="match status" value="1"/>
</dbReference>
<comment type="caution">
    <text evidence="5">The sequence shown here is derived from an EMBL/GenBank/DDBJ whole genome shotgun (WGS) entry which is preliminary data.</text>
</comment>
<evidence type="ECO:0000256" key="3">
    <source>
        <dbReference type="ARBA" id="ARBA00023163"/>
    </source>
</evidence>
<sequence length="229" mass="27002">MEKMQRAKRRSRGEVYTELKDAIQYLEFMPGSVIHENELVEKLGVSRTPIREALIRLASEYLVDIYPQRGTYVAAIDFHLAHEVAYMRHILDQEVCMTLCRKRTPLREAVDEKLYFMTQAVKHGDVVGYIKNDNAFHNAIFEVAGHEMIWEIIANSRAHYNRMLVLDLKRPGMLEKSFQEHLDIIEAIEQGDEKRLSEILDHHHDHHEMPEREREIRAMFPEYFANEQA</sequence>
<proteinExistence type="predicted"/>
<gene>
    <name evidence="5" type="ORF">LKD22_02095</name>
</gene>
<dbReference type="InterPro" id="IPR036388">
    <property type="entry name" value="WH-like_DNA-bd_sf"/>
</dbReference>
<dbReference type="InterPro" id="IPR008920">
    <property type="entry name" value="TF_FadR/GntR_C"/>
</dbReference>
<keyword evidence="6" id="KW-1185">Reference proteome</keyword>
<dbReference type="InterPro" id="IPR000524">
    <property type="entry name" value="Tscrpt_reg_HTH_GntR"/>
</dbReference>
<dbReference type="Gene3D" id="1.10.10.10">
    <property type="entry name" value="Winged helix-like DNA-binding domain superfamily/Winged helix DNA-binding domain"/>
    <property type="match status" value="1"/>
</dbReference>
<protein>
    <submittedName>
        <fullName evidence="5">GntR family transcriptional regulator</fullName>
    </submittedName>
</protein>
<dbReference type="SUPFAM" id="SSF46785">
    <property type="entry name" value="Winged helix' DNA-binding domain"/>
    <property type="match status" value="1"/>
</dbReference>
<evidence type="ECO:0000259" key="4">
    <source>
        <dbReference type="PROSITE" id="PS50949"/>
    </source>
</evidence>
<feature type="domain" description="HTH gntR-type" evidence="4">
    <location>
        <begin position="9"/>
        <end position="76"/>
    </location>
</feature>
<reference evidence="5 6" key="1">
    <citation type="submission" date="2021-10" db="EMBL/GenBank/DDBJ databases">
        <title>Anaerobic single-cell dispensing facilitates the cultivation of human gut bacteria.</title>
        <authorList>
            <person name="Afrizal A."/>
        </authorList>
    </citation>
    <scope>NUCLEOTIDE SEQUENCE [LARGE SCALE GENOMIC DNA]</scope>
    <source>
        <strain evidence="5 6">CLA-AA-H270</strain>
    </source>
</reference>
<evidence type="ECO:0000256" key="2">
    <source>
        <dbReference type="ARBA" id="ARBA00023125"/>
    </source>
</evidence>
<dbReference type="Gene3D" id="1.20.120.530">
    <property type="entry name" value="GntR ligand-binding domain-like"/>
    <property type="match status" value="1"/>
</dbReference>